<keyword evidence="4" id="KW-1185">Reference proteome</keyword>
<comment type="similarity">
    <text evidence="1">Belongs to the cystatin family.</text>
</comment>
<feature type="domain" description="Cystatin" evidence="2">
    <location>
        <begin position="15"/>
        <end position="94"/>
    </location>
</feature>
<dbReference type="Pfam" id="PF00031">
    <property type="entry name" value="Cystatin"/>
    <property type="match status" value="1"/>
</dbReference>
<evidence type="ECO:0000256" key="1">
    <source>
        <dbReference type="ARBA" id="ARBA00009403"/>
    </source>
</evidence>
<dbReference type="PANTHER" id="PTHR46186:SF12">
    <property type="entry name" value="CYSTATIN C (AMYLOID ANGIOPATHY AND CEREBRAL HEMORRHAGE)-RELATED"/>
    <property type="match status" value="1"/>
</dbReference>
<dbReference type="SUPFAM" id="SSF54403">
    <property type="entry name" value="Cystatin/monellin"/>
    <property type="match status" value="1"/>
</dbReference>
<accession>A0ABU7C625</accession>
<dbReference type="EMBL" id="JAHUTI010080020">
    <property type="protein sequence ID" value="MED6258127.1"/>
    <property type="molecule type" value="Genomic_DNA"/>
</dbReference>
<organism evidence="3 4">
    <name type="scientific">Ataeniobius toweri</name>
    <dbReference type="NCBI Taxonomy" id="208326"/>
    <lineage>
        <taxon>Eukaryota</taxon>
        <taxon>Metazoa</taxon>
        <taxon>Chordata</taxon>
        <taxon>Craniata</taxon>
        <taxon>Vertebrata</taxon>
        <taxon>Euteleostomi</taxon>
        <taxon>Actinopterygii</taxon>
        <taxon>Neopterygii</taxon>
        <taxon>Teleostei</taxon>
        <taxon>Neoteleostei</taxon>
        <taxon>Acanthomorphata</taxon>
        <taxon>Ovalentaria</taxon>
        <taxon>Atherinomorphae</taxon>
        <taxon>Cyprinodontiformes</taxon>
        <taxon>Goodeidae</taxon>
        <taxon>Ataeniobius</taxon>
    </lineage>
</organism>
<dbReference type="PANTHER" id="PTHR46186">
    <property type="entry name" value="CYSTATIN"/>
    <property type="match status" value="1"/>
</dbReference>
<proteinExistence type="inferred from homology"/>
<protein>
    <recommendedName>
        <fullName evidence="2">Cystatin domain-containing protein</fullName>
    </recommendedName>
</protein>
<evidence type="ECO:0000313" key="4">
    <source>
        <dbReference type="Proteomes" id="UP001345963"/>
    </source>
</evidence>
<sequence length="100" mass="11224">MQTDRQHDAFGLDLPMAGGISKIEYADNDEEFQRALQFAVIQHNNGTNDTVLRQVTKVLLAESQVVAGTNYIMTVILARTSCEKEGQAENYHPQRARTRS</sequence>
<comment type="caution">
    <text evidence="3">The sequence shown here is derived from an EMBL/GenBank/DDBJ whole genome shotgun (WGS) entry which is preliminary data.</text>
</comment>
<feature type="non-terminal residue" evidence="3">
    <location>
        <position position="100"/>
    </location>
</feature>
<dbReference type="Proteomes" id="UP001345963">
    <property type="component" value="Unassembled WGS sequence"/>
</dbReference>
<dbReference type="InterPro" id="IPR046350">
    <property type="entry name" value="Cystatin_sf"/>
</dbReference>
<reference evidence="3 4" key="1">
    <citation type="submission" date="2021-07" db="EMBL/GenBank/DDBJ databases">
        <authorList>
            <person name="Palmer J.M."/>
        </authorList>
    </citation>
    <scope>NUCLEOTIDE SEQUENCE [LARGE SCALE GENOMIC DNA]</scope>
    <source>
        <strain evidence="3 4">AT_MEX2019</strain>
        <tissue evidence="3">Muscle</tissue>
    </source>
</reference>
<gene>
    <name evidence="3" type="ORF">ATANTOWER_003273</name>
</gene>
<dbReference type="Gene3D" id="3.10.450.10">
    <property type="match status" value="1"/>
</dbReference>
<evidence type="ECO:0000259" key="2">
    <source>
        <dbReference type="SMART" id="SM00043"/>
    </source>
</evidence>
<dbReference type="SMART" id="SM00043">
    <property type="entry name" value="CY"/>
    <property type="match status" value="1"/>
</dbReference>
<evidence type="ECO:0000313" key="3">
    <source>
        <dbReference type="EMBL" id="MED6258127.1"/>
    </source>
</evidence>
<name>A0ABU7C625_9TELE</name>
<dbReference type="InterPro" id="IPR018073">
    <property type="entry name" value="Prot_inh_cystat_CS"/>
</dbReference>
<dbReference type="CDD" id="cd00042">
    <property type="entry name" value="CY"/>
    <property type="match status" value="1"/>
</dbReference>
<dbReference type="InterPro" id="IPR000010">
    <property type="entry name" value="Cystatin_dom"/>
</dbReference>
<dbReference type="PROSITE" id="PS00287">
    <property type="entry name" value="CYSTATIN"/>
    <property type="match status" value="1"/>
</dbReference>